<protein>
    <recommendedName>
        <fullName evidence="1">MrfA-like Zn-binding domain-containing protein</fullName>
    </recommendedName>
</protein>
<name>A0A511JA46_9CELL</name>
<reference evidence="2 3" key="1">
    <citation type="submission" date="2019-07" db="EMBL/GenBank/DDBJ databases">
        <title>Whole genome shotgun sequence of Cellulomonas composti NBRC 100758.</title>
        <authorList>
            <person name="Hosoyama A."/>
            <person name="Uohara A."/>
            <person name="Ohji S."/>
            <person name="Ichikawa N."/>
        </authorList>
    </citation>
    <scope>NUCLEOTIDE SEQUENCE [LARGE SCALE GENOMIC DNA]</scope>
    <source>
        <strain evidence="2 3">NBRC 100758</strain>
    </source>
</reference>
<dbReference type="EMBL" id="BJWG01000004">
    <property type="protein sequence ID" value="GEL94639.1"/>
    <property type="molecule type" value="Genomic_DNA"/>
</dbReference>
<organism evidence="2 3">
    <name type="scientific">Cellulomonas composti</name>
    <dbReference type="NCBI Taxonomy" id="266130"/>
    <lineage>
        <taxon>Bacteria</taxon>
        <taxon>Bacillati</taxon>
        <taxon>Actinomycetota</taxon>
        <taxon>Actinomycetes</taxon>
        <taxon>Micrococcales</taxon>
        <taxon>Cellulomonadaceae</taxon>
        <taxon>Cellulomonas</taxon>
    </lineage>
</organism>
<dbReference type="NCBIfam" id="NF038324">
    <property type="entry name" value="DrmB_fam"/>
    <property type="match status" value="1"/>
</dbReference>
<evidence type="ECO:0000313" key="2">
    <source>
        <dbReference type="EMBL" id="GEL94639.1"/>
    </source>
</evidence>
<dbReference type="Proteomes" id="UP000321720">
    <property type="component" value="Unassembled WGS sequence"/>
</dbReference>
<dbReference type="OrthoDB" id="9134227at2"/>
<evidence type="ECO:0000259" key="1">
    <source>
        <dbReference type="Pfam" id="PF09369"/>
    </source>
</evidence>
<feature type="domain" description="MrfA-like Zn-binding" evidence="1">
    <location>
        <begin position="434"/>
        <end position="531"/>
    </location>
</feature>
<sequence length="565" mass="61697">MASNLGTARQSQLVTTYGVGALIPVGDQSFMLCGLDSWEADRAQDVNEERLARSLRVWGFKAPPATGRRDMPVTRFPLMHYCPGCRRLGMPRDFGASVSEMTCRACDRELTPSRFVACCERGHIEDFPYFRWVHRDQEPQGDTHELFLRTRGESSALTDIEISCSCGVRPVSMQGSFDRQALTGVAWCHGRRPWLLGADDQACDRPLRTLQRGSSNVWFGLTRSAISIPPWSGPTARFVDKHWDVLRLMDGPELGAMVERLASELRLDAAGVLALVNRRKGLQAQVEPTESELRADEYEALCRGNDVAGSDNSQCADVEVATRVADLVAQVSRVSRLREVRALLGFSRVSPVEAGAESVAALSEEGVGWLPAIEVLGEGVFLRLHEDVVQRWERLPTTRDRVALLHAAQTRLDDEYHRPPSIPVSARFVALHSLAHLVLQEMSLDAGYPAGSLRERVYAAEGQGGFLIYTASSDSAGSLGGLATLADSDRLAEVLERAVDHARWCSADPVCAESGPSGADGLNLAACHACMLLPETSCEERNLFLDRVAIVGEQSGTSGGLIEGR</sequence>
<gene>
    <name evidence="2" type="ORF">CCO02nite_12970</name>
</gene>
<keyword evidence="3" id="KW-1185">Reference proteome</keyword>
<evidence type="ECO:0000313" key="3">
    <source>
        <dbReference type="Proteomes" id="UP000321720"/>
    </source>
</evidence>
<dbReference type="InterPro" id="IPR018973">
    <property type="entry name" value="MZB"/>
</dbReference>
<dbReference type="InterPro" id="IPR047721">
    <property type="entry name" value="DrmB"/>
</dbReference>
<proteinExistence type="predicted"/>
<dbReference type="RefSeq" id="WP_146842310.1">
    <property type="nucleotide sequence ID" value="NZ_BJWG01000004.1"/>
</dbReference>
<accession>A0A511JA46</accession>
<dbReference type="Pfam" id="PF09369">
    <property type="entry name" value="MZB"/>
    <property type="match status" value="1"/>
</dbReference>
<dbReference type="AlphaFoldDB" id="A0A511JA46"/>
<comment type="caution">
    <text evidence="2">The sequence shown here is derived from an EMBL/GenBank/DDBJ whole genome shotgun (WGS) entry which is preliminary data.</text>
</comment>